<comment type="caution">
    <text evidence="1">The sequence shown here is derived from an EMBL/GenBank/DDBJ whole genome shotgun (WGS) entry which is preliminary data.</text>
</comment>
<dbReference type="Pfam" id="PF13489">
    <property type="entry name" value="Methyltransf_23"/>
    <property type="match status" value="1"/>
</dbReference>
<dbReference type="EMBL" id="JACEHE010000014">
    <property type="protein sequence ID" value="MBA2948543.1"/>
    <property type="molecule type" value="Genomic_DNA"/>
</dbReference>
<dbReference type="Proteomes" id="UP000545761">
    <property type="component" value="Unassembled WGS sequence"/>
</dbReference>
<dbReference type="SUPFAM" id="SSF53335">
    <property type="entry name" value="S-adenosyl-L-methionine-dependent methyltransferases"/>
    <property type="match status" value="1"/>
</dbReference>
<gene>
    <name evidence="1" type="ORF">H1D24_22655</name>
</gene>
<evidence type="ECO:0000313" key="2">
    <source>
        <dbReference type="Proteomes" id="UP000545761"/>
    </source>
</evidence>
<dbReference type="Gene3D" id="3.40.50.150">
    <property type="entry name" value="Vaccinia Virus protein VP39"/>
    <property type="match status" value="1"/>
</dbReference>
<dbReference type="GO" id="GO:0032259">
    <property type="term" value="P:methylation"/>
    <property type="evidence" value="ECO:0007669"/>
    <property type="project" value="UniProtKB-KW"/>
</dbReference>
<protein>
    <submittedName>
        <fullName evidence="1">Class I SAM-dependent methyltransferase</fullName>
    </submittedName>
</protein>
<evidence type="ECO:0000313" key="1">
    <source>
        <dbReference type="EMBL" id="MBA2948543.1"/>
    </source>
</evidence>
<dbReference type="AlphaFoldDB" id="A0A7W0IAP3"/>
<dbReference type="CDD" id="cd02440">
    <property type="entry name" value="AdoMet_MTases"/>
    <property type="match status" value="1"/>
</dbReference>
<sequence length="369" mass="40875">MPFIQQAIQHAAIQQAAIRQTVAERRPACLRELAQGTDRFHEPRRTDCPWCGSERLRIRLRTTDLVQHKPGTFVLEECLDCSHSFQNPRLTPEGRAFYRRDAHDGPGCGDAGPVFGARYDARRHQAIAQAMLPFGEPESWLDVGTGHARFPEAARDVHPYTAFDGVDEGAAVHEGVRAGRIEEGHRGSLTELAPRLAGRYDVLSMLHHLERTADPREELAAAHAVLRPGGHLLIEAVDPDSRYARVLGRWWASYVQPLHLHLIPLGNLLRELESLGYTVAAVDRREAHVPLDLGTGVALALDRCLPAADQPWRSRPPSGLQRTARTALSWASSPLVGAARAADHILAPLTSRTRFANAYRVIARRNEDG</sequence>
<keyword evidence="1" id="KW-0808">Transferase</keyword>
<organism evidence="1 2">
    <name type="scientific">Streptomyces himalayensis subsp. himalayensis</name>
    <dbReference type="NCBI Taxonomy" id="2756131"/>
    <lineage>
        <taxon>Bacteria</taxon>
        <taxon>Bacillati</taxon>
        <taxon>Actinomycetota</taxon>
        <taxon>Actinomycetes</taxon>
        <taxon>Kitasatosporales</taxon>
        <taxon>Streptomycetaceae</taxon>
        <taxon>Streptomyces</taxon>
        <taxon>Streptomyces himalayensis</taxon>
    </lineage>
</organism>
<proteinExistence type="predicted"/>
<accession>A0A7W0IAP3</accession>
<dbReference type="GO" id="GO:0008168">
    <property type="term" value="F:methyltransferase activity"/>
    <property type="evidence" value="ECO:0007669"/>
    <property type="project" value="UniProtKB-KW"/>
</dbReference>
<name>A0A7W0IAP3_9ACTN</name>
<keyword evidence="1" id="KW-0489">Methyltransferase</keyword>
<dbReference type="RefSeq" id="WP_181659487.1">
    <property type="nucleotide sequence ID" value="NZ_JACEHE010000014.1"/>
</dbReference>
<dbReference type="InterPro" id="IPR029063">
    <property type="entry name" value="SAM-dependent_MTases_sf"/>
</dbReference>
<reference evidence="1 2" key="1">
    <citation type="submission" date="2020-07" db="EMBL/GenBank/DDBJ databases">
        <title>Streptomyces isolated from Indian soil.</title>
        <authorList>
            <person name="Mandal S."/>
            <person name="Maiti P.K."/>
        </authorList>
    </citation>
    <scope>NUCLEOTIDE SEQUENCE [LARGE SCALE GENOMIC DNA]</scope>
    <source>
        <strain evidence="1 2">PSKA28</strain>
    </source>
</reference>